<keyword evidence="7" id="KW-1185">Reference proteome</keyword>
<evidence type="ECO:0000256" key="3">
    <source>
        <dbReference type="ARBA" id="ARBA00022490"/>
    </source>
</evidence>
<dbReference type="Proteomes" id="UP000007880">
    <property type="component" value="Chromosome"/>
</dbReference>
<dbReference type="GO" id="GO:0051607">
    <property type="term" value="P:defense response to virus"/>
    <property type="evidence" value="ECO:0007669"/>
    <property type="project" value="UniProtKB-KW"/>
</dbReference>
<dbReference type="NCBIfam" id="TIGR01881">
    <property type="entry name" value="cas_Cmr5"/>
    <property type="match status" value="1"/>
</dbReference>
<organism evidence="6 7">
    <name type="scientific">Caldilinea aerophila (strain DSM 14535 / JCM 11387 / NBRC 104270 / STL-6-O1)</name>
    <dbReference type="NCBI Taxonomy" id="926550"/>
    <lineage>
        <taxon>Bacteria</taxon>
        <taxon>Bacillati</taxon>
        <taxon>Chloroflexota</taxon>
        <taxon>Caldilineae</taxon>
        <taxon>Caldilineales</taxon>
        <taxon>Caldilineaceae</taxon>
        <taxon>Caldilinea</taxon>
    </lineage>
</organism>
<dbReference type="eggNOG" id="COG3337">
    <property type="taxonomic scope" value="Bacteria"/>
</dbReference>
<reference evidence="6 7" key="1">
    <citation type="submission" date="2012-02" db="EMBL/GenBank/DDBJ databases">
        <title>Complete genome sequence of Caldilinea aerophila DSM 14535 (= NBRC 102666).</title>
        <authorList>
            <person name="Oguchi A."/>
            <person name="Hosoyama A."/>
            <person name="Sekine M."/>
            <person name="Fukai R."/>
            <person name="Kato Y."/>
            <person name="Nakamura S."/>
            <person name="Hanada S."/>
            <person name="Yamazaki S."/>
            <person name="Fujita N."/>
        </authorList>
    </citation>
    <scope>NUCLEOTIDE SEQUENCE [LARGE SCALE GENOMIC DNA]</scope>
    <source>
        <strain evidence="7">DSM 14535 / JCM 11387 / NBRC 104270 / STL-6-O1</strain>
    </source>
</reference>
<comment type="subcellular location">
    <subcellularLocation>
        <location evidence="1">Cytoplasm</location>
    </subcellularLocation>
</comment>
<dbReference type="EMBL" id="AP012337">
    <property type="protein sequence ID" value="BAM01347.1"/>
    <property type="molecule type" value="Genomic_DNA"/>
</dbReference>
<keyword evidence="3" id="KW-0963">Cytoplasm</keyword>
<comment type="similarity">
    <text evidence="2">Belongs to the CRISPR system Cmr5 family.</text>
</comment>
<evidence type="ECO:0000256" key="1">
    <source>
        <dbReference type="ARBA" id="ARBA00004496"/>
    </source>
</evidence>
<accession>I0I7V9</accession>
<dbReference type="KEGG" id="cap:CLDAP_33070"/>
<evidence type="ECO:0000256" key="2">
    <source>
        <dbReference type="ARBA" id="ARBA00006161"/>
    </source>
</evidence>
<name>I0I7V9_CALAS</name>
<protein>
    <recommendedName>
        <fullName evidence="5">CRISPR type III-B/RAMP module-associated protein Cmr5</fullName>
    </recommendedName>
</protein>
<keyword evidence="4" id="KW-0051">Antiviral defense</keyword>
<dbReference type="GO" id="GO:0005737">
    <property type="term" value="C:cytoplasm"/>
    <property type="evidence" value="ECO:0007669"/>
    <property type="project" value="UniProtKB-SubCell"/>
</dbReference>
<evidence type="ECO:0000313" key="7">
    <source>
        <dbReference type="Proteomes" id="UP000007880"/>
    </source>
</evidence>
<dbReference type="RefSeq" id="WP_014434573.1">
    <property type="nucleotide sequence ID" value="NC_017079.1"/>
</dbReference>
<dbReference type="AlphaFoldDB" id="I0I7V9"/>
<dbReference type="HOGENOM" id="CLU_120836_2_1_0"/>
<dbReference type="Gene3D" id="1.10.520.30">
    <property type="entry name" value="AF1862-like domain"/>
    <property type="match status" value="1"/>
</dbReference>
<sequence length="124" mass="13773">MSRQRSLEQERAKAAWERVAAVKGQSYAGKYGQLARSAPADIQANGLGQTLAFWKAKGENHHCALLEHVSEWVKGQIGFPDGDLLQWVVTTADTDGYRRATTEAIAFLVWLKRFAEAELPKEGD</sequence>
<dbReference type="SUPFAM" id="SSF158568">
    <property type="entry name" value="AF1862-like"/>
    <property type="match status" value="1"/>
</dbReference>
<dbReference type="STRING" id="926550.CLDAP_33070"/>
<dbReference type="InterPro" id="IPR010160">
    <property type="entry name" value="CRISPR-assoc_prot_Cmr5"/>
</dbReference>
<proteinExistence type="inferred from homology"/>
<dbReference type="OrthoDB" id="1716617at2"/>
<dbReference type="CDD" id="cd09749">
    <property type="entry name" value="Cmr5_III-B"/>
    <property type="match status" value="1"/>
</dbReference>
<evidence type="ECO:0000313" key="6">
    <source>
        <dbReference type="EMBL" id="BAM01347.1"/>
    </source>
</evidence>
<evidence type="ECO:0000256" key="5">
    <source>
        <dbReference type="ARBA" id="ARBA00030001"/>
    </source>
</evidence>
<dbReference type="Pfam" id="PF09701">
    <property type="entry name" value="Cas_Cmr5"/>
    <property type="match status" value="1"/>
</dbReference>
<gene>
    <name evidence="6" type="ordered locus">CLDAP_33070</name>
</gene>
<dbReference type="InterPro" id="IPR023101">
    <property type="entry name" value="AF1862-like_dom_sf"/>
</dbReference>
<evidence type="ECO:0000256" key="4">
    <source>
        <dbReference type="ARBA" id="ARBA00023118"/>
    </source>
</evidence>